<dbReference type="AlphaFoldDB" id="A0A7X3FGB8"/>
<dbReference type="EMBL" id="RHLK01000002">
    <property type="protein sequence ID" value="MVO98953.1"/>
    <property type="molecule type" value="Genomic_DNA"/>
</dbReference>
<sequence>MMAFEYHLADPGNWYSHDAPEQRWLSKRTVKLASLFHLEEEIQFMRRRLEQLVQSGEAMTSNTVIEMSVSLDHKINEYMNLVQKSR</sequence>
<dbReference type="Gene3D" id="4.10.280.10">
    <property type="entry name" value="Helix-loop-helix DNA-binding domain"/>
    <property type="match status" value="1"/>
</dbReference>
<keyword evidence="2" id="KW-1185">Reference proteome</keyword>
<proteinExistence type="predicted"/>
<dbReference type="GO" id="GO:0043937">
    <property type="term" value="P:regulation of sporulation"/>
    <property type="evidence" value="ECO:0007669"/>
    <property type="project" value="InterPro"/>
</dbReference>
<dbReference type="OrthoDB" id="2666800at2"/>
<dbReference type="InterPro" id="IPR036638">
    <property type="entry name" value="HLH_DNA-bd_sf"/>
</dbReference>
<gene>
    <name evidence="1" type="ORF">EDM21_05360</name>
</gene>
<accession>A0A7X3FGB8</accession>
<protein>
    <submittedName>
        <fullName evidence="1">Spo0E family sporulation regulatory protein-aspartic acid phosphatase</fullName>
    </submittedName>
</protein>
<reference evidence="1 2" key="1">
    <citation type="journal article" date="2019" name="Microorganisms">
        <title>Paenibacillus lutrae sp. nov., A Chitinolytic Species Isolated from A River Otter in Castril Natural Park, Granada, Spain.</title>
        <authorList>
            <person name="Rodriguez M."/>
            <person name="Reina J.C."/>
            <person name="Bejar V."/>
            <person name="Llamas I."/>
        </authorList>
    </citation>
    <scope>NUCLEOTIDE SEQUENCE [LARGE SCALE GENOMIC DNA]</scope>
    <source>
        <strain evidence="1 2">N10</strain>
    </source>
</reference>
<dbReference type="SUPFAM" id="SSF140500">
    <property type="entry name" value="BAS1536-like"/>
    <property type="match status" value="1"/>
</dbReference>
<dbReference type="GO" id="GO:0046983">
    <property type="term" value="F:protein dimerization activity"/>
    <property type="evidence" value="ECO:0007669"/>
    <property type="project" value="InterPro"/>
</dbReference>
<evidence type="ECO:0000313" key="2">
    <source>
        <dbReference type="Proteomes" id="UP000490800"/>
    </source>
</evidence>
<dbReference type="Proteomes" id="UP000490800">
    <property type="component" value="Unassembled WGS sequence"/>
</dbReference>
<comment type="caution">
    <text evidence="1">The sequence shown here is derived from an EMBL/GenBank/DDBJ whole genome shotgun (WGS) entry which is preliminary data.</text>
</comment>
<organism evidence="1 2">
    <name type="scientific">Paenibacillus lutrae</name>
    <dbReference type="NCBI Taxonomy" id="2078573"/>
    <lineage>
        <taxon>Bacteria</taxon>
        <taxon>Bacillati</taxon>
        <taxon>Bacillota</taxon>
        <taxon>Bacilli</taxon>
        <taxon>Bacillales</taxon>
        <taxon>Paenibacillaceae</taxon>
        <taxon>Paenibacillus</taxon>
    </lineage>
</organism>
<dbReference type="InterPro" id="IPR037208">
    <property type="entry name" value="Spo0E-like_sf"/>
</dbReference>
<dbReference type="Pfam" id="PF09388">
    <property type="entry name" value="SpoOE-like"/>
    <property type="match status" value="1"/>
</dbReference>
<name>A0A7X3FGB8_9BACL</name>
<evidence type="ECO:0000313" key="1">
    <source>
        <dbReference type="EMBL" id="MVO98953.1"/>
    </source>
</evidence>
<dbReference type="InterPro" id="IPR018540">
    <property type="entry name" value="Spo0E-like"/>
</dbReference>